<dbReference type="EMBL" id="SLUI01000007">
    <property type="protein sequence ID" value="TCL36988.1"/>
    <property type="molecule type" value="Genomic_DNA"/>
</dbReference>
<dbReference type="OrthoDB" id="306726at2"/>
<dbReference type="RefSeq" id="WP_132080778.1">
    <property type="nucleotide sequence ID" value="NZ_SLUI01000007.1"/>
</dbReference>
<protein>
    <submittedName>
        <fullName evidence="1">Ethanolamine utilization cobalamin adenosyltransferase</fullName>
    </submittedName>
</protein>
<evidence type="ECO:0000313" key="2">
    <source>
        <dbReference type="Proteomes" id="UP000295063"/>
    </source>
</evidence>
<dbReference type="AlphaFoldDB" id="A0A4R1Q6W8"/>
<name>A0A4R1Q6W8_9FIRM</name>
<reference evidence="1 2" key="1">
    <citation type="submission" date="2019-03" db="EMBL/GenBank/DDBJ databases">
        <title>Genomic Encyclopedia of Type Strains, Phase IV (KMG-IV): sequencing the most valuable type-strain genomes for metagenomic binning, comparative biology and taxonomic classification.</title>
        <authorList>
            <person name="Goeker M."/>
        </authorList>
    </citation>
    <scope>NUCLEOTIDE SEQUENCE [LARGE SCALE GENOMIC DNA]</scope>
    <source>
        <strain evidence="1 2">DSM 15969</strain>
    </source>
</reference>
<comment type="caution">
    <text evidence="1">The sequence shown here is derived from an EMBL/GenBank/DDBJ whole genome shotgun (WGS) entry which is preliminary data.</text>
</comment>
<dbReference type="GO" id="GO:0016740">
    <property type="term" value="F:transferase activity"/>
    <property type="evidence" value="ECO:0007669"/>
    <property type="project" value="UniProtKB-KW"/>
</dbReference>
<gene>
    <name evidence="1" type="ORF">EV210_107253</name>
</gene>
<proteinExistence type="predicted"/>
<dbReference type="Proteomes" id="UP000295063">
    <property type="component" value="Unassembled WGS sequence"/>
</dbReference>
<evidence type="ECO:0000313" key="1">
    <source>
        <dbReference type="EMBL" id="TCL36988.1"/>
    </source>
</evidence>
<sequence>MKFVTESELRSLYKQNSFDVYVLEPAVKLTPGARQFLADRQVVVKQSAGFANRRPGSLPCLPAAGNWCVQRLRRRIEAVHSLFLLTAVELLLAGDSSLSAEVLHVAHYFRTIQKAELEQTAPGRIQFQNWTEEEIRNNLRHEEIGEFHVRLKNGKEIILLHHLRASLQEIEPLLLECYWDEGQQGCTRQDVLDALNLLGASLTRMIKKCLGGQQWNP</sequence>
<keyword evidence="2" id="KW-1185">Reference proteome</keyword>
<accession>A0A4R1Q6W8</accession>
<keyword evidence="1" id="KW-0808">Transferase</keyword>
<organism evidence="1 2">
    <name type="scientific">Anaerospora hongkongensis</name>
    <dbReference type="NCBI Taxonomy" id="244830"/>
    <lineage>
        <taxon>Bacteria</taxon>
        <taxon>Bacillati</taxon>
        <taxon>Bacillota</taxon>
        <taxon>Negativicutes</taxon>
        <taxon>Selenomonadales</taxon>
        <taxon>Sporomusaceae</taxon>
        <taxon>Anaerospora</taxon>
    </lineage>
</organism>